<dbReference type="GO" id="GO:0015031">
    <property type="term" value="P:protein transport"/>
    <property type="evidence" value="ECO:0007669"/>
    <property type="project" value="UniProtKB-KW"/>
</dbReference>
<feature type="compositionally biased region" description="Basic and acidic residues" evidence="12">
    <location>
        <begin position="134"/>
        <end position="151"/>
    </location>
</feature>
<feature type="region of interest" description="Disordered" evidence="12">
    <location>
        <begin position="1"/>
        <end position="151"/>
    </location>
</feature>
<keyword evidence="4" id="KW-0479">Metal-binding</keyword>
<dbReference type="Pfam" id="PF06292">
    <property type="entry name" value="MUN"/>
    <property type="match status" value="1"/>
</dbReference>
<evidence type="ECO:0000259" key="15">
    <source>
        <dbReference type="PROSITE" id="PS51258"/>
    </source>
</evidence>
<feature type="domain" description="C2" evidence="14">
    <location>
        <begin position="436"/>
        <end position="550"/>
    </location>
</feature>
<reference evidence="16" key="1">
    <citation type="journal article" date="2011" name="Proc. Natl. Acad. Sci. U.S.A.">
        <title>The genome of the fire ant Solenopsis invicta.</title>
        <authorList>
            <person name="Wurm Y."/>
            <person name="Wang J."/>
            <person name="Riba-Grognuz O."/>
            <person name="Corona M."/>
            <person name="Nygaard S."/>
            <person name="Hunt B.G."/>
            <person name="Ingram K.K."/>
            <person name="Falquet L."/>
            <person name="Nipitwattanaphon M."/>
            <person name="Gotzek D."/>
            <person name="Dijkstra M.B."/>
            <person name="Oettler J."/>
            <person name="Comtesse F."/>
            <person name="Shih C.J."/>
            <person name="Wu W.J."/>
            <person name="Yang C.C."/>
            <person name="Thomas J."/>
            <person name="Beaudoing E."/>
            <person name="Pradervand S."/>
            <person name="Flegel V."/>
            <person name="Cook E.D."/>
            <person name="Fabbretti R."/>
            <person name="Stockinger H."/>
            <person name="Long L."/>
            <person name="Farmerie W.G."/>
            <person name="Oakey J."/>
            <person name="Boomsma J.J."/>
            <person name="Pamilo P."/>
            <person name="Yi S.V."/>
            <person name="Heinze J."/>
            <person name="Goodisman M.A."/>
            <person name="Farinelli L."/>
            <person name="Harshman K."/>
            <person name="Hulo N."/>
            <person name="Cerutti L."/>
            <person name="Xenarios I."/>
            <person name="Shoemaker D."/>
            <person name="Keller L."/>
        </authorList>
    </citation>
    <scope>NUCLEOTIDE SEQUENCE [LARGE SCALE GENOMIC DNA]</scope>
</reference>
<dbReference type="Gene3D" id="2.30.29.30">
    <property type="entry name" value="Pleckstrin-homology domain (PH domain)/Phosphotyrosine-binding domain (PTB)"/>
    <property type="match status" value="1"/>
</dbReference>
<dbReference type="HOGENOM" id="CLU_007068_0_0_1"/>
<dbReference type="PROSITE" id="PS50004">
    <property type="entry name" value="C2"/>
    <property type="match status" value="1"/>
</dbReference>
<evidence type="ECO:0000259" key="14">
    <source>
        <dbReference type="PROSITE" id="PS50004"/>
    </source>
</evidence>
<dbReference type="GO" id="GO:0098793">
    <property type="term" value="C:presynapse"/>
    <property type="evidence" value="ECO:0007669"/>
    <property type="project" value="GOC"/>
</dbReference>
<feature type="compositionally biased region" description="Low complexity" evidence="12">
    <location>
        <begin position="50"/>
        <end position="60"/>
    </location>
</feature>
<dbReference type="GO" id="GO:1990504">
    <property type="term" value="P:dense core granule exocytosis"/>
    <property type="evidence" value="ECO:0007669"/>
    <property type="project" value="InterPro"/>
</dbReference>
<proteinExistence type="predicted"/>
<dbReference type="PROSITE" id="PS50003">
    <property type="entry name" value="PH_DOMAIN"/>
    <property type="match status" value="1"/>
</dbReference>
<feature type="domain" description="PH" evidence="13">
    <location>
        <begin position="576"/>
        <end position="686"/>
    </location>
</feature>
<accession>E9J9W3</accession>
<dbReference type="InterPro" id="IPR000008">
    <property type="entry name" value="C2_dom"/>
</dbReference>
<evidence type="ECO:0008006" key="17">
    <source>
        <dbReference type="Google" id="ProtNLM"/>
    </source>
</evidence>
<keyword evidence="7" id="KW-0770">Synapse</keyword>
<dbReference type="CDD" id="cd01234">
    <property type="entry name" value="PH_CADPS"/>
    <property type="match status" value="1"/>
</dbReference>
<dbReference type="Pfam" id="PF25341">
    <property type="entry name" value="C2_CAPS"/>
    <property type="match status" value="1"/>
</dbReference>
<organism>
    <name type="scientific">Solenopsis invicta</name>
    <name type="common">Red imported fire ant</name>
    <name type="synonym">Solenopsis wagneri</name>
    <dbReference type="NCBI Taxonomy" id="13686"/>
    <lineage>
        <taxon>Eukaryota</taxon>
        <taxon>Metazoa</taxon>
        <taxon>Ecdysozoa</taxon>
        <taxon>Arthropoda</taxon>
        <taxon>Hexapoda</taxon>
        <taxon>Insecta</taxon>
        <taxon>Pterygota</taxon>
        <taxon>Neoptera</taxon>
        <taxon>Endopterygota</taxon>
        <taxon>Hymenoptera</taxon>
        <taxon>Apocrita</taxon>
        <taxon>Aculeata</taxon>
        <taxon>Formicoidea</taxon>
        <taxon>Formicidae</taxon>
        <taxon>Myrmicinae</taxon>
        <taxon>Solenopsis</taxon>
    </lineage>
</organism>
<evidence type="ECO:0000256" key="8">
    <source>
        <dbReference type="ARBA" id="ARBA00023121"/>
    </source>
</evidence>
<evidence type="ECO:0000256" key="12">
    <source>
        <dbReference type="SAM" id="MobiDB-lite"/>
    </source>
</evidence>
<dbReference type="InterPro" id="IPR033227">
    <property type="entry name" value="CAPS"/>
</dbReference>
<dbReference type="FunFam" id="2.30.29.30:FF:000007">
    <property type="entry name" value="Calcium-dependent secretion activator 2 isoform B"/>
    <property type="match status" value="1"/>
</dbReference>
<evidence type="ECO:0000313" key="16">
    <source>
        <dbReference type="EMBL" id="EFZ10391.1"/>
    </source>
</evidence>
<dbReference type="SMART" id="SM01145">
    <property type="entry name" value="DUF1041"/>
    <property type="match status" value="1"/>
</dbReference>
<feature type="domain" description="MHD1" evidence="15">
    <location>
        <begin position="979"/>
        <end position="1110"/>
    </location>
</feature>
<evidence type="ECO:0000259" key="13">
    <source>
        <dbReference type="PROSITE" id="PS50003"/>
    </source>
</evidence>
<dbReference type="Pfam" id="PF00169">
    <property type="entry name" value="PH"/>
    <property type="match status" value="1"/>
</dbReference>
<dbReference type="SUPFAM" id="SSF50729">
    <property type="entry name" value="PH domain-like"/>
    <property type="match status" value="1"/>
</dbReference>
<evidence type="ECO:0000256" key="11">
    <source>
        <dbReference type="ARBA" id="ARBA00034103"/>
    </source>
</evidence>
<keyword evidence="8" id="KW-0446">Lipid-binding</keyword>
<feature type="compositionally biased region" description="Acidic residues" evidence="12">
    <location>
        <begin position="1"/>
        <end position="14"/>
    </location>
</feature>
<dbReference type="GO" id="GO:0046872">
    <property type="term" value="F:metal ion binding"/>
    <property type="evidence" value="ECO:0007669"/>
    <property type="project" value="UniProtKB-KW"/>
</dbReference>
<dbReference type="InterPro" id="IPR011993">
    <property type="entry name" value="PH-like_dom_sf"/>
</dbReference>
<feature type="compositionally biased region" description="Polar residues" evidence="12">
    <location>
        <begin position="99"/>
        <end position="133"/>
    </location>
</feature>
<dbReference type="GO" id="GO:0030659">
    <property type="term" value="C:cytoplasmic vesicle membrane"/>
    <property type="evidence" value="ECO:0007669"/>
    <property type="project" value="UniProtKB-SubCell"/>
</dbReference>
<evidence type="ECO:0000256" key="2">
    <source>
        <dbReference type="ARBA" id="ARBA00022448"/>
    </source>
</evidence>
<comment type="subcellular location">
    <subcellularLocation>
        <location evidence="1">Cytoplasmic vesicle membrane</location>
    </subcellularLocation>
    <subcellularLocation>
        <location evidence="11">Synapse</location>
    </subcellularLocation>
</comment>
<evidence type="ECO:0000256" key="3">
    <source>
        <dbReference type="ARBA" id="ARBA00022483"/>
    </source>
</evidence>
<dbReference type="FunFam" id="1.10.357.50:FF:000002">
    <property type="entry name" value="calcium-dependent secretion activator 2 isoform X7"/>
    <property type="match status" value="1"/>
</dbReference>
<dbReference type="EMBL" id="GL769474">
    <property type="protein sequence ID" value="EFZ10391.1"/>
    <property type="molecule type" value="Genomic_DNA"/>
</dbReference>
<evidence type="ECO:0000256" key="1">
    <source>
        <dbReference type="ARBA" id="ARBA00004156"/>
    </source>
</evidence>
<dbReference type="InterPro" id="IPR001849">
    <property type="entry name" value="PH_domain"/>
</dbReference>
<gene>
    <name evidence="16" type="ORF">SINV_06359</name>
</gene>
<sequence length="1397" mass="157486">MIDPSSSEEESEEDQSTHPSGGGGRGGSSSSQGSRRHPGSIGSGPGSGSVGSLASGLTASPGGPNHVGPPSTTSTYGPGGSRAVAAPQDTAGAGLDVPNLSSARNSLSPSMSATQDAANYAQRPTSPSPSVASEKTEAELQDKQEREEEQRKTRIQLYVFVSRCIAYPFNAKQRMDMPRNQIKVTKQQLETICSRFQSFLKGETQIKGDEAFHNAIQNFHDVCLKSDRVVHMVQGGACSQLDLREIFKKNVEKRVRSLPEYEGVSKETVLTSWLAKFDCILKGIGDEDTKRPSRMQQQSLNSELILSKEQLYDMFQQILGIKKFEHQLLFNALLLDSADEQAAAIRRELDGRIQKINEIEKNRKLLPKFLVKEMESLYIEEHKSSINLLMTNLESLPVSKGSIDSKYGLQKLKRYNHRGERSRCRGQGSLAKLEGDSADSDPQLTKMDVGLTFQLEVVVMEVKGLKSLAPERIVYCTMEVEGGEKLQTDQAEASKPMWDTQGDFTTMHPLPVVKVRLYTENPAMLALDDKELGKVILRPTPLSCKVPEWHRMTVPKNCPDQDLRMKIACRMDKPLNMKHCGYLYAIGKSVWKKWKKRYFVLVQVSQYTFAMCSYKEKKSEPSEMMQLDGFTVDYIEAGSANLMVGMDLEGGRYFFNAVREGDNIVYASDDENECHLWVMAMYRATGQSHKPTPPVSVADKNSTISKIQGDADRAKKHGMEDYISADPCKFDHHVLFKYLQTLILDYRLNDPYCSLGSLSPGQIFVLDEYCARYGVSLCFRHLCFLNDLLDRIDRGIMIDPHVLHYSFAFSSNHIFGKKASDDYHSITHEEKNKFQEIKDRLRQVLENQITNFRYSFPFGRPDTASGNALKGALSLLEPVLMKDSVTPVPHEEVKALIKKCLETAALVNYTKLSAEAKIEDDLSGDMNVPPNKKLEDLIHLAELCVDLLQQNEEYYSEAFAWFSDLMVEHAEIFWSLFAVDMDKVLAEQLPDTWDSFQLFQVLNDYLRTDDNLKNGRFHQHLRDTFAPLVVRYVDLMESSIASAIYKGFEKERWEIQGNGCATSEELFWKLDALQSFIGGLHWPDHEFRQHLEQRLKLMACELTESCIQRTDAAFQQWLKKGVTFISTDYILPSEMCTMVNVILDAKNQSFKLCTVDGIDVHQCHAKIDDMIEKISAGMNQGMINKLITVLEATLSKLSRYDEGSLIGSILSLTKVSGSGKEMGQAYVNFMRNCIDQIRSKVLDELWILTFFEQWYTAQIQMLCNWLSERLDHSLHLYQCTCLAHIVKKIYSDFELQGVMEEKLNTKTYQTIDKRMKTEEATCALTMSAQNEEGLSENGNDDEVERPKTKVTIVETEDANYVANLSNVTSNVVGKVGSMFGKGIGGLSTKFGSASNWF</sequence>
<dbReference type="PROSITE" id="PS51258">
    <property type="entry name" value="MHD1"/>
    <property type="match status" value="1"/>
</dbReference>
<keyword evidence="5" id="KW-0106">Calcium</keyword>
<evidence type="ECO:0000256" key="7">
    <source>
        <dbReference type="ARBA" id="ARBA00023018"/>
    </source>
</evidence>
<keyword evidence="2" id="KW-0813">Transport</keyword>
<evidence type="ECO:0000256" key="6">
    <source>
        <dbReference type="ARBA" id="ARBA00022927"/>
    </source>
</evidence>
<evidence type="ECO:0000256" key="4">
    <source>
        <dbReference type="ARBA" id="ARBA00022723"/>
    </source>
</evidence>
<keyword evidence="6" id="KW-0653">Protein transport</keyword>
<protein>
    <recommendedName>
        <fullName evidence="17">Calcium-dependent secretion activator</fullName>
    </recommendedName>
</protein>
<dbReference type="PANTHER" id="PTHR12166:SF8">
    <property type="entry name" value="CALCIUM-DEPENDENT SECRETION ACTIVATOR"/>
    <property type="match status" value="1"/>
</dbReference>
<name>E9J9W3_SOLIN</name>
<dbReference type="InterPro" id="IPR014770">
    <property type="entry name" value="Munc13_1"/>
</dbReference>
<keyword evidence="9" id="KW-0472">Membrane</keyword>
<evidence type="ECO:0000256" key="10">
    <source>
        <dbReference type="ARBA" id="ARBA00023329"/>
    </source>
</evidence>
<keyword evidence="10" id="KW-0968">Cytoplasmic vesicle</keyword>
<feature type="region of interest" description="Disordered" evidence="12">
    <location>
        <begin position="421"/>
        <end position="441"/>
    </location>
</feature>
<keyword evidence="3" id="KW-0268">Exocytosis</keyword>
<feature type="non-terminal residue" evidence="16">
    <location>
        <position position="1397"/>
    </location>
</feature>
<dbReference type="InterPro" id="IPR057457">
    <property type="entry name" value="CAPS_C2"/>
</dbReference>
<dbReference type="GO" id="GO:0008289">
    <property type="term" value="F:lipid binding"/>
    <property type="evidence" value="ECO:0007669"/>
    <property type="project" value="UniProtKB-KW"/>
</dbReference>
<dbReference type="GO" id="GO:0016079">
    <property type="term" value="P:synaptic vesicle exocytosis"/>
    <property type="evidence" value="ECO:0007669"/>
    <property type="project" value="InterPro"/>
</dbReference>
<evidence type="ECO:0000256" key="5">
    <source>
        <dbReference type="ARBA" id="ARBA00022837"/>
    </source>
</evidence>
<dbReference type="SMART" id="SM00233">
    <property type="entry name" value="PH"/>
    <property type="match status" value="1"/>
</dbReference>
<evidence type="ECO:0000256" key="9">
    <source>
        <dbReference type="ARBA" id="ARBA00023136"/>
    </source>
</evidence>
<dbReference type="OMA" id="FAFCATH"/>
<dbReference type="SUPFAM" id="SSF49562">
    <property type="entry name" value="C2 domain (Calcium/lipid-binding domain, CaLB)"/>
    <property type="match status" value="1"/>
</dbReference>
<dbReference type="InterPro" id="IPR010439">
    <property type="entry name" value="MUN_dom"/>
</dbReference>
<dbReference type="InterPro" id="IPR035892">
    <property type="entry name" value="C2_domain_sf"/>
</dbReference>
<dbReference type="PANTHER" id="PTHR12166">
    <property type="entry name" value="CALCIUM-DEPENDENT SECRETION ACTIVATOR"/>
    <property type="match status" value="1"/>
</dbReference>